<organism evidence="1 2">
    <name type="scientific">Roseovarius litoreus</name>
    <dbReference type="NCBI Taxonomy" id="1155722"/>
    <lineage>
        <taxon>Bacteria</taxon>
        <taxon>Pseudomonadati</taxon>
        <taxon>Pseudomonadota</taxon>
        <taxon>Alphaproteobacteria</taxon>
        <taxon>Rhodobacterales</taxon>
        <taxon>Roseobacteraceae</taxon>
        <taxon>Roseovarius</taxon>
    </lineage>
</organism>
<reference evidence="1 2" key="1">
    <citation type="submission" date="2016-11" db="EMBL/GenBank/DDBJ databases">
        <authorList>
            <person name="Varghese N."/>
            <person name="Submissions S."/>
        </authorList>
    </citation>
    <scope>NUCLEOTIDE SEQUENCE [LARGE SCALE GENOMIC DNA]</scope>
    <source>
        <strain evidence="1 2">DSM 28249</strain>
    </source>
</reference>
<sequence>MRFASAQWAGVNGGAATGLVLSEMEGWAQAL</sequence>
<proteinExistence type="predicted"/>
<dbReference type="Proteomes" id="UP000322545">
    <property type="component" value="Unassembled WGS sequence"/>
</dbReference>
<dbReference type="EMBL" id="FRCB01000014">
    <property type="protein sequence ID" value="SHM74779.1"/>
    <property type="molecule type" value="Genomic_DNA"/>
</dbReference>
<dbReference type="AlphaFoldDB" id="A0A1M7LA71"/>
<keyword evidence="2" id="KW-1185">Reference proteome</keyword>
<evidence type="ECO:0000313" key="1">
    <source>
        <dbReference type="EMBL" id="SHM74779.1"/>
    </source>
</evidence>
<protein>
    <submittedName>
        <fullName evidence="1">Uncharacterized protein</fullName>
    </submittedName>
</protein>
<accession>A0A1M7LA71</accession>
<gene>
    <name evidence="1" type="ORF">SAMN05443432_11433</name>
</gene>
<evidence type="ECO:0000313" key="2">
    <source>
        <dbReference type="Proteomes" id="UP000322545"/>
    </source>
</evidence>
<name>A0A1M7LA71_9RHOB</name>